<dbReference type="OrthoDB" id="9794226at2"/>
<dbReference type="Gene3D" id="3.50.50.60">
    <property type="entry name" value="FAD/NAD(P)-binding domain"/>
    <property type="match status" value="1"/>
</dbReference>
<evidence type="ECO:0000313" key="4">
    <source>
        <dbReference type="Proteomes" id="UP000295280"/>
    </source>
</evidence>
<gene>
    <name evidence="3" type="ORF">ERX40_06870</name>
</gene>
<evidence type="ECO:0000256" key="1">
    <source>
        <dbReference type="ARBA" id="ARBA00023002"/>
    </source>
</evidence>
<proteinExistence type="predicted"/>
<dbReference type="GO" id="GO:0005737">
    <property type="term" value="C:cytoplasm"/>
    <property type="evidence" value="ECO:0007669"/>
    <property type="project" value="TreeGrafter"/>
</dbReference>
<dbReference type="PANTHER" id="PTHR13847">
    <property type="entry name" value="SARCOSINE DEHYDROGENASE-RELATED"/>
    <property type="match status" value="1"/>
</dbReference>
<dbReference type="InterPro" id="IPR036188">
    <property type="entry name" value="FAD/NAD-bd_sf"/>
</dbReference>
<comment type="caution">
    <text evidence="3">The sequence shown here is derived from an EMBL/GenBank/DDBJ whole genome shotgun (WGS) entry which is preliminary data.</text>
</comment>
<reference evidence="3 4" key="1">
    <citation type="submission" date="2019-01" db="EMBL/GenBank/DDBJ databases">
        <title>Draft genome sequences of the type strains of six Macrococcus species.</title>
        <authorList>
            <person name="Mazhar S."/>
            <person name="Altermann E."/>
            <person name="Hill C."/>
            <person name="Mcauliffe O."/>
        </authorList>
    </citation>
    <scope>NUCLEOTIDE SEQUENCE [LARGE SCALE GENOMIC DNA]</scope>
    <source>
        <strain evidence="3 4">ATCC 51828</strain>
    </source>
</reference>
<dbReference type="PANTHER" id="PTHR13847:SF289">
    <property type="entry name" value="GLYCINE OXIDASE"/>
    <property type="match status" value="1"/>
</dbReference>
<name>A0A9Q8CL82_9STAP</name>
<keyword evidence="1" id="KW-0560">Oxidoreductase</keyword>
<accession>A0A9Q8CL82</accession>
<evidence type="ECO:0000313" key="3">
    <source>
        <dbReference type="EMBL" id="TDM02270.1"/>
    </source>
</evidence>
<dbReference type="Pfam" id="PF01266">
    <property type="entry name" value="DAO"/>
    <property type="match status" value="1"/>
</dbReference>
<dbReference type="Proteomes" id="UP000295280">
    <property type="component" value="Unassembled WGS sequence"/>
</dbReference>
<protein>
    <submittedName>
        <fullName evidence="3">FAD-dependent oxidoreductase</fullName>
    </submittedName>
</protein>
<dbReference type="SUPFAM" id="SSF54373">
    <property type="entry name" value="FAD-linked reductases, C-terminal domain"/>
    <property type="match status" value="1"/>
</dbReference>
<dbReference type="AlphaFoldDB" id="A0A9Q8CL82"/>
<evidence type="ECO:0000259" key="2">
    <source>
        <dbReference type="Pfam" id="PF01266"/>
    </source>
</evidence>
<dbReference type="InterPro" id="IPR006076">
    <property type="entry name" value="FAD-dep_OxRdtase"/>
</dbReference>
<organism evidence="3 4">
    <name type="scientific">Macrococcus carouselicus</name>
    <dbReference type="NCBI Taxonomy" id="69969"/>
    <lineage>
        <taxon>Bacteria</taxon>
        <taxon>Bacillati</taxon>
        <taxon>Bacillota</taxon>
        <taxon>Bacilli</taxon>
        <taxon>Bacillales</taxon>
        <taxon>Staphylococcaceae</taxon>
        <taxon>Macrococcus</taxon>
    </lineage>
</organism>
<dbReference type="GO" id="GO:0016491">
    <property type="term" value="F:oxidoreductase activity"/>
    <property type="evidence" value="ECO:0007669"/>
    <property type="project" value="UniProtKB-KW"/>
</dbReference>
<feature type="domain" description="FAD dependent oxidoreductase" evidence="2">
    <location>
        <begin position="2"/>
        <end position="325"/>
    </location>
</feature>
<dbReference type="SUPFAM" id="SSF51905">
    <property type="entry name" value="FAD/NAD(P)-binding domain"/>
    <property type="match status" value="1"/>
</dbReference>
<keyword evidence="4" id="KW-1185">Reference proteome</keyword>
<dbReference type="Gene3D" id="3.30.9.10">
    <property type="entry name" value="D-Amino Acid Oxidase, subunit A, domain 2"/>
    <property type="match status" value="1"/>
</dbReference>
<dbReference type="EMBL" id="SCWD01000002">
    <property type="protein sequence ID" value="TDM02270.1"/>
    <property type="molecule type" value="Genomic_DNA"/>
</dbReference>
<sequence length="344" mass="38550">MSIARNLPGSLSVAIIDRNQPGQRASYAAGGMLGAQNEFYEDNALYRLSMAGRAMMPEVIAALESETGHPIHFSQQGLIKYLSRPEDIGMFNRQYQFLSSTDSKVRLLQQDDLKKLHAGIEGTSGIYIPDDGQIDAACYTMALKASLAHIDFYEEEVISLTHDSHYRIRTDRNQFVCEKLLIAGGAWSQDLLAMLNIHLPVSGMRGEVCYMYHPTLELGPSLFGTNGCYIVPKHDHHYLIGATSHPDRETFVSDEGKDWLLTESSNMIPALKDGEIIRTYSGVRPFTENHALYLDECRPGLYIATGHYRNGILLSAITGRYMAELIQGRRDPVLNHFKLKEFTT</sequence>